<accession>A0A7C1CTJ3</accession>
<dbReference type="InterPro" id="IPR036388">
    <property type="entry name" value="WH-like_DNA-bd_sf"/>
</dbReference>
<dbReference type="PANTHER" id="PTHR33169">
    <property type="entry name" value="PADR-FAMILY TRANSCRIPTIONAL REGULATOR"/>
    <property type="match status" value="1"/>
</dbReference>
<dbReference type="PANTHER" id="PTHR33169:SF14">
    <property type="entry name" value="TRANSCRIPTIONAL REGULATOR RV3488"/>
    <property type="match status" value="1"/>
</dbReference>
<dbReference type="SUPFAM" id="SSF46785">
    <property type="entry name" value="Winged helix' DNA-binding domain"/>
    <property type="match status" value="1"/>
</dbReference>
<feature type="domain" description="Transcription regulator PadR N-terminal" evidence="2">
    <location>
        <begin position="20"/>
        <end position="94"/>
    </location>
</feature>
<name>A0A7C1CTJ3_9BACT</name>
<dbReference type="Proteomes" id="UP000886198">
    <property type="component" value="Unassembled WGS sequence"/>
</dbReference>
<sequence length="120" mass="13944">MRNMRGRRMGMGRSWIELYLLLLIAEKPAHGYELSSRINDFEIPIFGVGQMGSLYRVLGSLEEMGLITSEWDTENTGPAKKNYKITTAGLEYLKTSELKIKRFRENVDKFLKRLNDLNRI</sequence>
<keyword evidence="1" id="KW-0175">Coiled coil</keyword>
<evidence type="ECO:0000256" key="1">
    <source>
        <dbReference type="SAM" id="Coils"/>
    </source>
</evidence>
<comment type="caution">
    <text evidence="3">The sequence shown here is derived from an EMBL/GenBank/DDBJ whole genome shotgun (WGS) entry which is preliminary data.</text>
</comment>
<evidence type="ECO:0000259" key="2">
    <source>
        <dbReference type="Pfam" id="PF03551"/>
    </source>
</evidence>
<dbReference type="InterPro" id="IPR005149">
    <property type="entry name" value="Tscrpt_reg_PadR_N"/>
</dbReference>
<dbReference type="AlphaFoldDB" id="A0A7C1CTJ3"/>
<proteinExistence type="predicted"/>
<dbReference type="InterPro" id="IPR052509">
    <property type="entry name" value="Metal_resp_DNA-bind_regulator"/>
</dbReference>
<dbReference type="Pfam" id="PF03551">
    <property type="entry name" value="PadR"/>
    <property type="match status" value="1"/>
</dbReference>
<dbReference type="InterPro" id="IPR036390">
    <property type="entry name" value="WH_DNA-bd_sf"/>
</dbReference>
<dbReference type="EMBL" id="DSBT01000161">
    <property type="protein sequence ID" value="HDP77672.1"/>
    <property type="molecule type" value="Genomic_DNA"/>
</dbReference>
<gene>
    <name evidence="3" type="ORF">ENN47_05720</name>
</gene>
<protein>
    <submittedName>
        <fullName evidence="3">PadR family transcriptional regulator</fullName>
    </submittedName>
</protein>
<organism evidence="3">
    <name type="scientific">Mesotoga infera</name>
    <dbReference type="NCBI Taxonomy" id="1236046"/>
    <lineage>
        <taxon>Bacteria</taxon>
        <taxon>Thermotogati</taxon>
        <taxon>Thermotogota</taxon>
        <taxon>Thermotogae</taxon>
        <taxon>Kosmotogales</taxon>
        <taxon>Kosmotogaceae</taxon>
        <taxon>Mesotoga</taxon>
    </lineage>
</organism>
<dbReference type="Gene3D" id="1.10.10.10">
    <property type="entry name" value="Winged helix-like DNA-binding domain superfamily/Winged helix DNA-binding domain"/>
    <property type="match status" value="1"/>
</dbReference>
<feature type="coiled-coil region" evidence="1">
    <location>
        <begin position="93"/>
        <end position="120"/>
    </location>
</feature>
<evidence type="ECO:0000313" key="3">
    <source>
        <dbReference type="EMBL" id="HDP77672.1"/>
    </source>
</evidence>
<reference evidence="3" key="1">
    <citation type="journal article" date="2020" name="mSystems">
        <title>Genome- and Community-Level Interaction Insights into Carbon Utilization and Element Cycling Functions of Hydrothermarchaeota in Hydrothermal Sediment.</title>
        <authorList>
            <person name="Zhou Z."/>
            <person name="Liu Y."/>
            <person name="Xu W."/>
            <person name="Pan J."/>
            <person name="Luo Z.H."/>
            <person name="Li M."/>
        </authorList>
    </citation>
    <scope>NUCLEOTIDE SEQUENCE [LARGE SCALE GENOMIC DNA]</scope>
    <source>
        <strain evidence="3">SpSt-1179</strain>
    </source>
</reference>